<dbReference type="Proteomes" id="UP001479436">
    <property type="component" value="Unassembled WGS sequence"/>
</dbReference>
<dbReference type="Pfam" id="PF06258">
    <property type="entry name" value="Mito_fiss_Elm1"/>
    <property type="match status" value="1"/>
</dbReference>
<protein>
    <recommendedName>
        <fullName evidence="3">Mitochondrial fission protein ELM1</fullName>
    </recommendedName>
</protein>
<organism evidence="1 2">
    <name type="scientific">Basidiobolus ranarum</name>
    <dbReference type="NCBI Taxonomy" id="34480"/>
    <lineage>
        <taxon>Eukaryota</taxon>
        <taxon>Fungi</taxon>
        <taxon>Fungi incertae sedis</taxon>
        <taxon>Zoopagomycota</taxon>
        <taxon>Entomophthoromycotina</taxon>
        <taxon>Basidiobolomycetes</taxon>
        <taxon>Basidiobolales</taxon>
        <taxon>Basidiobolaceae</taxon>
        <taxon>Basidiobolus</taxon>
    </lineage>
</organism>
<keyword evidence="2" id="KW-1185">Reference proteome</keyword>
<evidence type="ECO:0000313" key="2">
    <source>
        <dbReference type="Proteomes" id="UP001479436"/>
    </source>
</evidence>
<comment type="caution">
    <text evidence="1">The sequence shown here is derived from an EMBL/GenBank/DDBJ whole genome shotgun (WGS) entry which is preliminary data.</text>
</comment>
<dbReference type="PANTHER" id="PTHR33986:SF15">
    <property type="entry name" value="MITOCHONDRIAL FISSION PROTEIN ELM1"/>
    <property type="match status" value="1"/>
</dbReference>
<sequence>MLIPRSLPLIRSRCLFNTSVIHGYGQIRLHSSKIVKQGASEIWVIGDGNAKNEAPSIALAEALGLPFEVKRVVPKNSYNWLPLNVQKWILDFRYMGTRSNFSFGGAPKSLNTSGQFAFFLESSDSAPLTPPLPKFVIGNGIQTVAACIEVAKASQHQTVSVFTSNPKLAFGFFDAVVLPNHEYVKLTRKGLTVSFQKNCIITQGILHGITPKFLEKVSQDAKVLVNPIFLDRSSKSPVVGILIGGKNTSFRFYAEEAKSFARDIERLVNDFDTRVMLTYTPDTPSYVREAIEPVIERLQKENKPIQRWNGDEPNSYHAILATATHLLVTGDSMTMTCEAIGTRKPVYIVGQEVCQGLLGAFHRYWKEKQYTRRFHLLKSNRRLTWDIFSHVGDHPPFSTTVIEESKRIAPMIQELYDNRRERHEKR</sequence>
<proteinExistence type="predicted"/>
<dbReference type="PANTHER" id="PTHR33986">
    <property type="entry name" value="OS02G0535700 PROTEIN"/>
    <property type="match status" value="1"/>
</dbReference>
<name>A0ABR2WUK2_9FUNG</name>
<gene>
    <name evidence="1" type="ORF">K7432_006859</name>
</gene>
<accession>A0ABR2WUK2</accession>
<dbReference type="InterPro" id="IPR009367">
    <property type="entry name" value="Elm1-like"/>
</dbReference>
<dbReference type="EMBL" id="JASJQH010000318">
    <property type="protein sequence ID" value="KAK9765086.1"/>
    <property type="molecule type" value="Genomic_DNA"/>
</dbReference>
<evidence type="ECO:0008006" key="3">
    <source>
        <dbReference type="Google" id="ProtNLM"/>
    </source>
</evidence>
<evidence type="ECO:0000313" key="1">
    <source>
        <dbReference type="EMBL" id="KAK9765086.1"/>
    </source>
</evidence>
<reference evidence="1 2" key="1">
    <citation type="submission" date="2023-04" db="EMBL/GenBank/DDBJ databases">
        <title>Genome of Basidiobolus ranarum AG-B5.</title>
        <authorList>
            <person name="Stajich J.E."/>
            <person name="Carter-House D."/>
            <person name="Gryganskyi A."/>
        </authorList>
    </citation>
    <scope>NUCLEOTIDE SEQUENCE [LARGE SCALE GENOMIC DNA]</scope>
    <source>
        <strain evidence="1 2">AG-B5</strain>
    </source>
</reference>